<dbReference type="EMBL" id="FWXB01000003">
    <property type="protein sequence ID" value="SMC11226.1"/>
    <property type="molecule type" value="Genomic_DNA"/>
</dbReference>
<sequence length="470" mass="50749">MNELIEKRATEIVGDLRRQEISPHDLLDALEQRVELVEGSVNALPTLDFGAARRKTDALLKKPVDARGLLCGLPLPIKDLTHVKGMRTTFGCPIYADNISDYSDVMVDRLEREGGIIYAKSNTPEFGAGGNTFNDVFGATRNPYDLSKSAGGSSGGAAAALASGTAWLAQGSDNAGSLRSPASFCNVVGLRPSLGLIARGPSPSPYQTLSVNGPMARNVEDIALFLDAMAGEDAQDPLSWTSPYTPFLERTRRRTKPIKVAFSPDMGITPVDPEVADLCRHAALKFEEMGVIVEEAAPDLSGVHETYQTLRAFDFATSYGDVLKSHSGSLKPDLVENIEKGINLSIDEVLRATRSRATIRQRVLSFFETYDLLLTPAAIVPPFPVEQLYVKSCNGVTFETYIDWLAIAYAITLVSLPSLSLPCGFTSTGLPVGLQIISGVRNEVGLLENALLLEEALALDLRPILPKERA</sequence>
<feature type="domain" description="Amidase" evidence="1">
    <location>
        <begin position="26"/>
        <end position="447"/>
    </location>
</feature>
<reference evidence="2 3" key="1">
    <citation type="submission" date="2017-03" db="EMBL/GenBank/DDBJ databases">
        <authorList>
            <person name="Afonso C.L."/>
            <person name="Miller P.J."/>
            <person name="Scott M.A."/>
            <person name="Spackman E."/>
            <person name="Goraichik I."/>
            <person name="Dimitrov K.M."/>
            <person name="Suarez D.L."/>
            <person name="Swayne D.E."/>
        </authorList>
    </citation>
    <scope>NUCLEOTIDE SEQUENCE [LARGE SCALE GENOMIC DNA]</scope>
    <source>
        <strain evidence="2 3">CECT 7745</strain>
    </source>
</reference>
<dbReference type="GO" id="GO:0047680">
    <property type="term" value="F:aryl-acylamidase activity"/>
    <property type="evidence" value="ECO:0007669"/>
    <property type="project" value="UniProtKB-EC"/>
</dbReference>
<accession>A0A1X7BNN0</accession>
<evidence type="ECO:0000313" key="2">
    <source>
        <dbReference type="EMBL" id="SMC11226.1"/>
    </source>
</evidence>
<dbReference type="PROSITE" id="PS00571">
    <property type="entry name" value="AMIDASES"/>
    <property type="match status" value="1"/>
</dbReference>
<gene>
    <name evidence="2" type="primary">aam_1</name>
    <name evidence="2" type="ORF">ROA7745_01037</name>
</gene>
<dbReference type="PANTHER" id="PTHR11895:SF76">
    <property type="entry name" value="INDOLEACETAMIDE HYDROLASE"/>
    <property type="match status" value="1"/>
</dbReference>
<dbReference type="RefSeq" id="WP_085799204.1">
    <property type="nucleotide sequence ID" value="NZ_FWXB01000003.1"/>
</dbReference>
<proteinExistence type="predicted"/>
<dbReference type="PANTHER" id="PTHR11895">
    <property type="entry name" value="TRANSAMIDASE"/>
    <property type="match status" value="1"/>
</dbReference>
<keyword evidence="3" id="KW-1185">Reference proteome</keyword>
<dbReference type="EC" id="3.5.1.13" evidence="2"/>
<dbReference type="InterPro" id="IPR000120">
    <property type="entry name" value="Amidase"/>
</dbReference>
<dbReference type="AlphaFoldDB" id="A0A1X7BNN0"/>
<evidence type="ECO:0000313" key="3">
    <source>
        <dbReference type="Proteomes" id="UP000193224"/>
    </source>
</evidence>
<dbReference type="Proteomes" id="UP000193224">
    <property type="component" value="Unassembled WGS sequence"/>
</dbReference>
<dbReference type="Gene3D" id="3.90.1300.10">
    <property type="entry name" value="Amidase signature (AS) domain"/>
    <property type="match status" value="1"/>
</dbReference>
<dbReference type="Pfam" id="PF01425">
    <property type="entry name" value="Amidase"/>
    <property type="match status" value="1"/>
</dbReference>
<dbReference type="OrthoDB" id="9777859at2"/>
<evidence type="ECO:0000259" key="1">
    <source>
        <dbReference type="Pfam" id="PF01425"/>
    </source>
</evidence>
<dbReference type="InterPro" id="IPR036928">
    <property type="entry name" value="AS_sf"/>
</dbReference>
<organism evidence="2 3">
    <name type="scientific">Roseovarius aestuarii</name>
    <dbReference type="NCBI Taxonomy" id="475083"/>
    <lineage>
        <taxon>Bacteria</taxon>
        <taxon>Pseudomonadati</taxon>
        <taxon>Pseudomonadota</taxon>
        <taxon>Alphaproteobacteria</taxon>
        <taxon>Rhodobacterales</taxon>
        <taxon>Roseobacteraceae</taxon>
        <taxon>Roseovarius</taxon>
    </lineage>
</organism>
<keyword evidence="2" id="KW-0378">Hydrolase</keyword>
<protein>
    <submittedName>
        <fullName evidence="2">Acylamidase</fullName>
        <ecNumber evidence="2">3.5.1.13</ecNumber>
    </submittedName>
</protein>
<dbReference type="SUPFAM" id="SSF75304">
    <property type="entry name" value="Amidase signature (AS) enzymes"/>
    <property type="match status" value="1"/>
</dbReference>
<dbReference type="InterPro" id="IPR020556">
    <property type="entry name" value="Amidase_CS"/>
</dbReference>
<dbReference type="InterPro" id="IPR023631">
    <property type="entry name" value="Amidase_dom"/>
</dbReference>
<name>A0A1X7BNN0_9RHOB</name>